<organism evidence="2 3">
    <name type="scientific">Adineta ricciae</name>
    <name type="common">Rotifer</name>
    <dbReference type="NCBI Taxonomy" id="249248"/>
    <lineage>
        <taxon>Eukaryota</taxon>
        <taxon>Metazoa</taxon>
        <taxon>Spiralia</taxon>
        <taxon>Gnathifera</taxon>
        <taxon>Rotifera</taxon>
        <taxon>Eurotatoria</taxon>
        <taxon>Bdelloidea</taxon>
        <taxon>Adinetida</taxon>
        <taxon>Adinetidae</taxon>
        <taxon>Adineta</taxon>
    </lineage>
</organism>
<proteinExistence type="predicted"/>
<feature type="compositionally biased region" description="Basic and acidic residues" evidence="1">
    <location>
        <begin position="11"/>
        <end position="25"/>
    </location>
</feature>
<evidence type="ECO:0000256" key="1">
    <source>
        <dbReference type="SAM" id="MobiDB-lite"/>
    </source>
</evidence>
<dbReference type="EMBL" id="CAJNOR010000028">
    <property type="protein sequence ID" value="CAF0761968.1"/>
    <property type="molecule type" value="Genomic_DNA"/>
</dbReference>
<keyword evidence="3" id="KW-1185">Reference proteome</keyword>
<evidence type="ECO:0000313" key="2">
    <source>
        <dbReference type="EMBL" id="CAF0761968.1"/>
    </source>
</evidence>
<gene>
    <name evidence="2" type="ORF">XAT740_LOCUS985</name>
</gene>
<sequence length="154" mass="17941">MADNRSMRRSHSQDTEKNSYENKFTEQKILRKRQLARNHSETVTIFPVPTADFECSDKQTDCSVKSFLPILERNNTKRDDQFTFPKLTPRVIKAKKPVNFTSRNQHSDEYPKMSTLTHSNICPSNDLLYAKMPAISARRKKQIDLPCRSHHTSD</sequence>
<accession>A0A813Q4K7</accession>
<evidence type="ECO:0000313" key="3">
    <source>
        <dbReference type="Proteomes" id="UP000663828"/>
    </source>
</evidence>
<dbReference type="AlphaFoldDB" id="A0A813Q4K7"/>
<comment type="caution">
    <text evidence="2">The sequence shown here is derived from an EMBL/GenBank/DDBJ whole genome shotgun (WGS) entry which is preliminary data.</text>
</comment>
<dbReference type="Proteomes" id="UP000663828">
    <property type="component" value="Unassembled WGS sequence"/>
</dbReference>
<name>A0A813Q4K7_ADIRI</name>
<protein>
    <submittedName>
        <fullName evidence="2">Uncharacterized protein</fullName>
    </submittedName>
</protein>
<feature type="region of interest" description="Disordered" evidence="1">
    <location>
        <begin position="1"/>
        <end position="25"/>
    </location>
</feature>
<reference evidence="2" key="1">
    <citation type="submission" date="2021-02" db="EMBL/GenBank/DDBJ databases">
        <authorList>
            <person name="Nowell W R."/>
        </authorList>
    </citation>
    <scope>NUCLEOTIDE SEQUENCE</scope>
</reference>